<evidence type="ECO:0000313" key="1">
    <source>
        <dbReference type="EMBL" id="EFN90064.1"/>
    </source>
</evidence>
<dbReference type="STRING" id="610380.E2B2L6"/>
<name>E2B2L6_HARSA</name>
<gene>
    <name evidence="1" type="ORF">EAI_12488</name>
</gene>
<dbReference type="EMBL" id="GL445162">
    <property type="protein sequence ID" value="EFN90064.1"/>
    <property type="molecule type" value="Genomic_DNA"/>
</dbReference>
<reference evidence="1 2" key="1">
    <citation type="journal article" date="2010" name="Science">
        <title>Genomic comparison of the ants Camponotus floridanus and Harpegnathos saltator.</title>
        <authorList>
            <person name="Bonasio R."/>
            <person name="Zhang G."/>
            <person name="Ye C."/>
            <person name="Mutti N.S."/>
            <person name="Fang X."/>
            <person name="Qin N."/>
            <person name="Donahue G."/>
            <person name="Yang P."/>
            <person name="Li Q."/>
            <person name="Li C."/>
            <person name="Zhang P."/>
            <person name="Huang Z."/>
            <person name="Berger S.L."/>
            <person name="Reinberg D."/>
            <person name="Wang J."/>
            <person name="Liebig J."/>
        </authorList>
    </citation>
    <scope>NUCLEOTIDE SEQUENCE [LARGE SCALE GENOMIC DNA]</scope>
    <source>
        <strain evidence="1 2">R22 G/1</strain>
    </source>
</reference>
<dbReference type="AlphaFoldDB" id="E2B2L6"/>
<dbReference type="InParanoid" id="E2B2L6"/>
<keyword evidence="2" id="KW-1185">Reference proteome</keyword>
<organism evidence="2">
    <name type="scientific">Harpegnathos saltator</name>
    <name type="common">Jerdon's jumping ant</name>
    <dbReference type="NCBI Taxonomy" id="610380"/>
    <lineage>
        <taxon>Eukaryota</taxon>
        <taxon>Metazoa</taxon>
        <taxon>Ecdysozoa</taxon>
        <taxon>Arthropoda</taxon>
        <taxon>Hexapoda</taxon>
        <taxon>Insecta</taxon>
        <taxon>Pterygota</taxon>
        <taxon>Neoptera</taxon>
        <taxon>Endopterygota</taxon>
        <taxon>Hymenoptera</taxon>
        <taxon>Apocrita</taxon>
        <taxon>Aculeata</taxon>
        <taxon>Formicoidea</taxon>
        <taxon>Formicidae</taxon>
        <taxon>Ponerinae</taxon>
        <taxon>Ponerini</taxon>
        <taxon>Harpegnathos</taxon>
    </lineage>
</organism>
<protein>
    <submittedName>
        <fullName evidence="1">Uncharacterized protein</fullName>
    </submittedName>
</protein>
<dbReference type="Proteomes" id="UP000008237">
    <property type="component" value="Unassembled WGS sequence"/>
</dbReference>
<proteinExistence type="predicted"/>
<accession>E2B2L6</accession>
<feature type="non-terminal residue" evidence="1">
    <location>
        <position position="84"/>
    </location>
</feature>
<feature type="non-terminal residue" evidence="1">
    <location>
        <position position="1"/>
    </location>
</feature>
<sequence length="84" mass="9757">CERCTVRGVYKGKIVFLKYNCEQTTNYSFKAKLDPYHHVGVSPLEKLGVGMVTAFSLDYMHLVLLGVMKRTLWRTLWRTIIISM</sequence>
<evidence type="ECO:0000313" key="2">
    <source>
        <dbReference type="Proteomes" id="UP000008237"/>
    </source>
</evidence>